<evidence type="ECO:0000313" key="14">
    <source>
        <dbReference type="Proteomes" id="UP000187013"/>
    </source>
</evidence>
<organism evidence="13 14">
    <name type="scientific">Zygosaccharomyces rouxii</name>
    <dbReference type="NCBI Taxonomy" id="4956"/>
    <lineage>
        <taxon>Eukaryota</taxon>
        <taxon>Fungi</taxon>
        <taxon>Dikarya</taxon>
        <taxon>Ascomycota</taxon>
        <taxon>Saccharomycotina</taxon>
        <taxon>Saccharomycetes</taxon>
        <taxon>Saccharomycetales</taxon>
        <taxon>Saccharomycetaceae</taxon>
        <taxon>Zygosaccharomyces</taxon>
    </lineage>
</organism>
<keyword evidence="2" id="KW-0479">Metal-binding</keyword>
<sequence>MRRLNNIDHACDSCRQKKLRCSKEEPKCAKCIQNGWECCYSPRANRTPLTRAHMTKVETRLDKLEKLFRELFPEEDLDRILNDRNTDQMKGRLKSCIAKEPKDIGNDRREGNESVGIGLGTHSDGDQGHITHDALPKDPLRGFDWVEGQDTPAGSDRVGFIVTDLSNNGYYGQECPRLIFKKLGINSVPLLTTKVSSMNAVTDPYTLCSRNVTSKYVNAYFDNFHIYYPLIDTHIFLSLYDNQAGLRYVDQWQILFNTVLAIGAWSSEGESTDADLFYYSNVKSHLKTKVFESGSVTLVIAFHLLSRYAEWRQNPNTGYLYHGHALRMAISLGLHKDLPPEGIPDVIKERRRRIWTCIYSREVHLALLDGRPLQYMFFDDQVSISLPNSVEDETRWIKGPSIYMGSIETARLLKEFGDAWFVDSKITTSRCLQLCQKLDECQKSMPKYLQADEHLTGLTYYLKKYPWMSFIRFYLRWERQWLQMYVLRRLLQSEGASKIEPNSELDKCATMLTDIAQNTISGVANYLNNHHLTPFFAWYCTFYLFNASLVPLTQIYTGTGDRQESLGQLSTCVRLFKLLKDSNLSACEKYIHILDHLCSGGGTNVSYPVARLENPEVKQQYAAPFLPPPTASNAHSPSVKSAASFSDLEKLFSSKTPVLNLRVPSQPVQFPTQQVQLPQVSPIVPSTSGTLGIPQLPSQSGRLSSPAAFLQGNESSPAVSTTMTTATSGAIKTGHPIDNEGPFWTDQTAYNAFGLTPSMFNTTTMDDVYNFLFDEEDHTPPKNKSWEGSGRH</sequence>
<keyword evidence="5" id="KW-0238">DNA-binding</keyword>
<keyword evidence="10" id="KW-0119">Carbohydrate metabolism</keyword>
<comment type="subcellular location">
    <subcellularLocation>
        <location evidence="1">Nucleus</location>
    </subcellularLocation>
</comment>
<dbReference type="PANTHER" id="PTHR47424:SF3">
    <property type="entry name" value="REGULATORY PROTEIN GAL4"/>
    <property type="match status" value="1"/>
</dbReference>
<dbReference type="SUPFAM" id="SSF57959">
    <property type="entry name" value="Leucine zipper domain"/>
    <property type="match status" value="1"/>
</dbReference>
<dbReference type="InterPro" id="IPR005600">
    <property type="entry name" value="Gal4_dimer_dom"/>
</dbReference>
<evidence type="ECO:0000256" key="8">
    <source>
        <dbReference type="ARBA" id="ARBA00023163"/>
    </source>
</evidence>
<dbReference type="AlphaFoldDB" id="A0A1Q3AGJ6"/>
<dbReference type="SMART" id="SM00066">
    <property type="entry name" value="GAL4"/>
    <property type="match status" value="1"/>
</dbReference>
<dbReference type="InterPro" id="IPR007219">
    <property type="entry name" value="XnlR_reg_dom"/>
</dbReference>
<dbReference type="SMART" id="SM00906">
    <property type="entry name" value="Fungal_trans"/>
    <property type="match status" value="1"/>
</dbReference>
<keyword evidence="9" id="KW-0539">Nucleus</keyword>
<dbReference type="EMBL" id="BDGX01000040">
    <property type="protein sequence ID" value="GAV54603.1"/>
    <property type="molecule type" value="Genomic_DNA"/>
</dbReference>
<dbReference type="InterPro" id="IPR036864">
    <property type="entry name" value="Zn2-C6_fun-type_DNA-bd_sf"/>
</dbReference>
<feature type="region of interest" description="Disordered" evidence="11">
    <location>
        <begin position="698"/>
        <end position="720"/>
    </location>
</feature>
<evidence type="ECO:0000256" key="3">
    <source>
        <dbReference type="ARBA" id="ARBA00022833"/>
    </source>
</evidence>
<keyword evidence="3" id="KW-0862">Zinc</keyword>
<dbReference type="FunFam" id="4.10.240.10:FF:000009">
    <property type="entry name" value="C6 transcription factor (Gal4)"/>
    <property type="match status" value="1"/>
</dbReference>
<keyword evidence="6" id="KW-0299">Galactose metabolism</keyword>
<dbReference type="InterPro" id="IPR051127">
    <property type="entry name" value="Fungal_SecMet_Regulators"/>
</dbReference>
<dbReference type="CDD" id="cd14654">
    <property type="entry name" value="ZIP_Gal4"/>
    <property type="match status" value="1"/>
</dbReference>
<dbReference type="CDD" id="cd12148">
    <property type="entry name" value="fungal_TF_MHR"/>
    <property type="match status" value="1"/>
</dbReference>
<accession>A0A1Q3AGJ6</accession>
<dbReference type="OrthoDB" id="3364175at2759"/>
<dbReference type="GO" id="GO:0000435">
    <property type="term" value="P:positive regulation of transcription from RNA polymerase II promoter by galactose"/>
    <property type="evidence" value="ECO:0007669"/>
    <property type="project" value="TreeGrafter"/>
</dbReference>
<dbReference type="Gene3D" id="4.10.240.10">
    <property type="entry name" value="Zn(2)-C6 fungal-type DNA-binding domain"/>
    <property type="match status" value="1"/>
</dbReference>
<name>A0A1Q3AGJ6_ZYGRO</name>
<dbReference type="CDD" id="cd00067">
    <property type="entry name" value="GAL4"/>
    <property type="match status" value="1"/>
</dbReference>
<evidence type="ECO:0000256" key="5">
    <source>
        <dbReference type="ARBA" id="ARBA00023125"/>
    </source>
</evidence>
<dbReference type="Pfam" id="PF00172">
    <property type="entry name" value="Zn_clus"/>
    <property type="match status" value="1"/>
</dbReference>
<reference evidence="13 14" key="1">
    <citation type="submission" date="2016-08" db="EMBL/GenBank/DDBJ databases">
        <title>Draft genome sequence of allopolyploid Zygosaccharomyces rouxii.</title>
        <authorList>
            <person name="Watanabe J."/>
            <person name="Uehara K."/>
            <person name="Mogi Y."/>
            <person name="Tsukioka Y."/>
        </authorList>
    </citation>
    <scope>NUCLEOTIDE SEQUENCE [LARGE SCALE GENOMIC DNA]</scope>
    <source>
        <strain evidence="13 14">NBRC 110957</strain>
    </source>
</reference>
<dbReference type="Proteomes" id="UP000187013">
    <property type="component" value="Unassembled WGS sequence"/>
</dbReference>
<dbReference type="PROSITE" id="PS00463">
    <property type="entry name" value="ZN2_CY6_FUNGAL_1"/>
    <property type="match status" value="1"/>
</dbReference>
<evidence type="ECO:0000256" key="11">
    <source>
        <dbReference type="SAM" id="MobiDB-lite"/>
    </source>
</evidence>
<feature type="domain" description="Zn(2)-C6 fungal-type" evidence="12">
    <location>
        <begin position="10"/>
        <end position="40"/>
    </location>
</feature>
<dbReference type="GO" id="GO:0000978">
    <property type="term" value="F:RNA polymerase II cis-regulatory region sequence-specific DNA binding"/>
    <property type="evidence" value="ECO:0007669"/>
    <property type="project" value="TreeGrafter"/>
</dbReference>
<dbReference type="Pfam" id="PF04082">
    <property type="entry name" value="Fungal_trans"/>
    <property type="match status" value="1"/>
</dbReference>
<protein>
    <recommendedName>
        <fullName evidence="12">Zn(2)-C6 fungal-type domain-containing protein</fullName>
    </recommendedName>
</protein>
<dbReference type="GO" id="GO:0000981">
    <property type="term" value="F:DNA-binding transcription factor activity, RNA polymerase II-specific"/>
    <property type="evidence" value="ECO:0007669"/>
    <property type="project" value="InterPro"/>
</dbReference>
<dbReference type="Gene3D" id="1.20.5.170">
    <property type="match status" value="1"/>
</dbReference>
<dbReference type="SUPFAM" id="SSF57701">
    <property type="entry name" value="Zn2/Cys6 DNA-binding domain"/>
    <property type="match status" value="1"/>
</dbReference>
<keyword evidence="7" id="KW-0010">Activator</keyword>
<evidence type="ECO:0000259" key="12">
    <source>
        <dbReference type="PROSITE" id="PS50048"/>
    </source>
</evidence>
<dbReference type="PANTHER" id="PTHR47424">
    <property type="entry name" value="REGULATORY PROTEIN GAL4"/>
    <property type="match status" value="1"/>
</dbReference>
<evidence type="ECO:0000256" key="6">
    <source>
        <dbReference type="ARBA" id="ARBA00023144"/>
    </source>
</evidence>
<gene>
    <name evidence="13" type="ORF">ZYGR_0AN00710</name>
</gene>
<keyword evidence="8" id="KW-0804">Transcription</keyword>
<dbReference type="InterPro" id="IPR001138">
    <property type="entry name" value="Zn2Cys6_DnaBD"/>
</dbReference>
<evidence type="ECO:0000313" key="13">
    <source>
        <dbReference type="EMBL" id="GAV54603.1"/>
    </source>
</evidence>
<evidence type="ECO:0000256" key="2">
    <source>
        <dbReference type="ARBA" id="ARBA00022723"/>
    </source>
</evidence>
<dbReference type="GO" id="GO:0005634">
    <property type="term" value="C:nucleus"/>
    <property type="evidence" value="ECO:0007669"/>
    <property type="project" value="UniProtKB-SubCell"/>
</dbReference>
<dbReference type="PROSITE" id="PS50048">
    <property type="entry name" value="ZN2_CY6_FUNGAL_2"/>
    <property type="match status" value="1"/>
</dbReference>
<evidence type="ECO:0000256" key="10">
    <source>
        <dbReference type="ARBA" id="ARBA00023277"/>
    </source>
</evidence>
<evidence type="ECO:0000256" key="4">
    <source>
        <dbReference type="ARBA" id="ARBA00023015"/>
    </source>
</evidence>
<dbReference type="PRINTS" id="PR00755">
    <property type="entry name" value="AFLATOXINBRP"/>
</dbReference>
<evidence type="ECO:0000256" key="1">
    <source>
        <dbReference type="ARBA" id="ARBA00004123"/>
    </source>
</evidence>
<evidence type="ECO:0000256" key="9">
    <source>
        <dbReference type="ARBA" id="ARBA00023242"/>
    </source>
</evidence>
<dbReference type="GO" id="GO:0006351">
    <property type="term" value="P:DNA-templated transcription"/>
    <property type="evidence" value="ECO:0007669"/>
    <property type="project" value="InterPro"/>
</dbReference>
<proteinExistence type="predicted"/>
<dbReference type="GO" id="GO:0008270">
    <property type="term" value="F:zinc ion binding"/>
    <property type="evidence" value="ECO:0007669"/>
    <property type="project" value="InterPro"/>
</dbReference>
<evidence type="ECO:0000256" key="7">
    <source>
        <dbReference type="ARBA" id="ARBA00023159"/>
    </source>
</evidence>
<dbReference type="GO" id="GO:0006012">
    <property type="term" value="P:galactose metabolic process"/>
    <property type="evidence" value="ECO:0007669"/>
    <property type="project" value="UniProtKB-KW"/>
</dbReference>
<dbReference type="Pfam" id="PF03902">
    <property type="entry name" value="Gal4_dimer"/>
    <property type="match status" value="1"/>
</dbReference>
<keyword evidence="4" id="KW-0805">Transcription regulation</keyword>
<comment type="caution">
    <text evidence="13">The sequence shown here is derived from an EMBL/GenBank/DDBJ whole genome shotgun (WGS) entry which is preliminary data.</text>
</comment>
<dbReference type="InterPro" id="IPR046347">
    <property type="entry name" value="bZIP_sf"/>
</dbReference>